<dbReference type="SUPFAM" id="SSF103473">
    <property type="entry name" value="MFS general substrate transporter"/>
    <property type="match status" value="1"/>
</dbReference>
<comment type="caution">
    <text evidence="7">The sequence shown here is derived from an EMBL/GenBank/DDBJ whole genome shotgun (WGS) entry which is preliminary data.</text>
</comment>
<feature type="transmembrane region" description="Helical" evidence="6">
    <location>
        <begin position="139"/>
        <end position="159"/>
    </location>
</feature>
<feature type="transmembrane region" description="Helical" evidence="6">
    <location>
        <begin position="89"/>
        <end position="107"/>
    </location>
</feature>
<reference evidence="7" key="1">
    <citation type="submission" date="2020-08" db="EMBL/GenBank/DDBJ databases">
        <title>Multicomponent nature underlies the extraordinary mechanical properties of spider dragline silk.</title>
        <authorList>
            <person name="Kono N."/>
            <person name="Nakamura H."/>
            <person name="Mori M."/>
            <person name="Yoshida Y."/>
            <person name="Ohtoshi R."/>
            <person name="Malay A.D."/>
            <person name="Moran D.A.P."/>
            <person name="Tomita M."/>
            <person name="Numata K."/>
            <person name="Arakawa K."/>
        </authorList>
    </citation>
    <scope>NUCLEOTIDE SEQUENCE</scope>
</reference>
<keyword evidence="4 6" id="KW-1133">Transmembrane helix</keyword>
<keyword evidence="3 6" id="KW-0812">Transmembrane</keyword>
<organism evidence="7 8">
    <name type="scientific">Trichonephila inaurata madagascariensis</name>
    <dbReference type="NCBI Taxonomy" id="2747483"/>
    <lineage>
        <taxon>Eukaryota</taxon>
        <taxon>Metazoa</taxon>
        <taxon>Ecdysozoa</taxon>
        <taxon>Arthropoda</taxon>
        <taxon>Chelicerata</taxon>
        <taxon>Arachnida</taxon>
        <taxon>Araneae</taxon>
        <taxon>Araneomorphae</taxon>
        <taxon>Entelegynae</taxon>
        <taxon>Araneoidea</taxon>
        <taxon>Nephilidae</taxon>
        <taxon>Trichonephila</taxon>
        <taxon>Trichonephila inaurata</taxon>
    </lineage>
</organism>
<feature type="transmembrane region" description="Helical" evidence="6">
    <location>
        <begin position="171"/>
        <end position="189"/>
    </location>
</feature>
<dbReference type="GO" id="GO:0016020">
    <property type="term" value="C:membrane"/>
    <property type="evidence" value="ECO:0007669"/>
    <property type="project" value="UniProtKB-SubCell"/>
</dbReference>
<feature type="transmembrane region" description="Helical" evidence="6">
    <location>
        <begin position="478"/>
        <end position="495"/>
    </location>
</feature>
<sequence length="514" mass="57904">MAMNSMIKNRKLHFVGAEEGSIQTPYAEKDSSHIMNVPKELRTMSRGRILKNLIVISIFYCLFFTGFWSLSNLQSTMNATSGMGPYSQAVIYGFSMLSCLFLPELVIDRFGCKKVLAVTTFLCLPYIVANMYLRWDILIVSSILYGLASGPFSSALKVYIGEIAKRFQETVTENVEFVMACFFGFYTFFMENTQVWGNVISSLVLRPGKNIPEMANVSFSANCGINFDPNSTEMNTNLDPPSNDERFLLIGIYVGMCVAALFLFGFFLDPLDNDIKRDGCKAVASRFLASLKHYKTFHQILLIPITIFMGIESVLYSNEFTQAYIACSWGVHHVGFVTVCFGVCGALMSLLVGPLVKCISQMAVLFLAAIANVAICIVLFLWEPSPDSKTMFLYFWCLGGGDLSGGPARYLKLLTHEKWFYDISIYLLCYNFSQVIALYGLMFPNDREAAFSNLYFWSFLGFFLSYSYANYFTVAVKINILLCFLLTGMLGYIIGQLKIKCTTRREYISIPESE</sequence>
<dbReference type="OrthoDB" id="6434009at2759"/>
<dbReference type="AlphaFoldDB" id="A0A8X6WM50"/>
<feature type="transmembrane region" description="Helical" evidence="6">
    <location>
        <begin position="336"/>
        <end position="356"/>
    </location>
</feature>
<evidence type="ECO:0000256" key="1">
    <source>
        <dbReference type="ARBA" id="ARBA00004141"/>
    </source>
</evidence>
<keyword evidence="5 6" id="KW-0472">Membrane</keyword>
<evidence type="ECO:0000256" key="2">
    <source>
        <dbReference type="ARBA" id="ARBA00009172"/>
    </source>
</evidence>
<dbReference type="Proteomes" id="UP000886998">
    <property type="component" value="Unassembled WGS sequence"/>
</dbReference>
<dbReference type="InterPro" id="IPR010291">
    <property type="entry name" value="Ion_channel_UNC-93"/>
</dbReference>
<evidence type="ECO:0000256" key="5">
    <source>
        <dbReference type="ARBA" id="ARBA00023136"/>
    </source>
</evidence>
<proteinExistence type="inferred from homology"/>
<protein>
    <submittedName>
        <fullName evidence="7">UNC93-like protein</fullName>
    </submittedName>
</protein>
<dbReference type="Pfam" id="PF05978">
    <property type="entry name" value="UNC-93"/>
    <property type="match status" value="1"/>
</dbReference>
<evidence type="ECO:0000256" key="6">
    <source>
        <dbReference type="SAM" id="Phobius"/>
    </source>
</evidence>
<gene>
    <name evidence="7" type="primary">CG4928</name>
    <name evidence="7" type="ORF">TNIN_181411</name>
</gene>
<keyword evidence="8" id="KW-1185">Reference proteome</keyword>
<feature type="transmembrane region" description="Helical" evidence="6">
    <location>
        <begin position="49"/>
        <end position="69"/>
    </location>
</feature>
<evidence type="ECO:0000313" key="8">
    <source>
        <dbReference type="Proteomes" id="UP000886998"/>
    </source>
</evidence>
<feature type="transmembrane region" description="Helical" evidence="6">
    <location>
        <begin position="454"/>
        <end position="472"/>
    </location>
</feature>
<dbReference type="EMBL" id="BMAV01000435">
    <property type="protein sequence ID" value="GFY37717.1"/>
    <property type="molecule type" value="Genomic_DNA"/>
</dbReference>
<dbReference type="PANTHER" id="PTHR19444">
    <property type="entry name" value="UNC-93 RELATED"/>
    <property type="match status" value="1"/>
</dbReference>
<evidence type="ECO:0000313" key="7">
    <source>
        <dbReference type="EMBL" id="GFY37717.1"/>
    </source>
</evidence>
<dbReference type="InterPro" id="IPR036259">
    <property type="entry name" value="MFS_trans_sf"/>
</dbReference>
<feature type="transmembrane region" description="Helical" evidence="6">
    <location>
        <begin position="419"/>
        <end position="442"/>
    </location>
</feature>
<feature type="transmembrane region" description="Helical" evidence="6">
    <location>
        <begin position="247"/>
        <end position="268"/>
    </location>
</feature>
<name>A0A8X6WM50_9ARAC</name>
<evidence type="ECO:0000256" key="3">
    <source>
        <dbReference type="ARBA" id="ARBA00022692"/>
    </source>
</evidence>
<evidence type="ECO:0000256" key="4">
    <source>
        <dbReference type="ARBA" id="ARBA00022989"/>
    </source>
</evidence>
<feature type="transmembrane region" description="Helical" evidence="6">
    <location>
        <begin position="114"/>
        <end position="133"/>
    </location>
</feature>
<comment type="similarity">
    <text evidence="2">Belongs to the unc-93 family.</text>
</comment>
<feature type="transmembrane region" description="Helical" evidence="6">
    <location>
        <begin position="363"/>
        <end position="382"/>
    </location>
</feature>
<dbReference type="Gene3D" id="1.20.1250.20">
    <property type="entry name" value="MFS general substrate transporter like domains"/>
    <property type="match status" value="1"/>
</dbReference>
<dbReference type="InterPro" id="IPR051951">
    <property type="entry name" value="UNC-93_regulatory"/>
</dbReference>
<accession>A0A8X6WM50</accession>
<feature type="transmembrane region" description="Helical" evidence="6">
    <location>
        <begin position="296"/>
        <end position="316"/>
    </location>
</feature>
<dbReference type="PANTHER" id="PTHR19444:SF11">
    <property type="entry name" value="UNC93-LIKE PROTEIN"/>
    <property type="match status" value="1"/>
</dbReference>
<comment type="subcellular location">
    <subcellularLocation>
        <location evidence="1">Membrane</location>
        <topology evidence="1">Multi-pass membrane protein</topology>
    </subcellularLocation>
</comment>